<accession>A0A1H5U4G4</accession>
<gene>
    <name evidence="1" type="ORF">SAMN04488045_0832</name>
</gene>
<sequence>MRLILCHKNFSFPKSVQIPEETFTFLCWEDFSVGPLGDWIDLTEFRRSREAFWSKSTGSVLPDGSAMPYFVWTQILPKFDLVEMHKNGIDIDDAALPLEFDDAAPVATEIEVWRDQSVNGVIFQWYLSALLPTMGIDLSNVSICLFPQANSEKFTEKFWSEMLCDMPNRAYPARAISLSDWQKMLQCWEAIANLPDPIDASLHKTSDKHALQVFEVMRGRQPDALTGLNNIQTRILRATSVDWKKMARSIGDAMVAGGNVDDHVPVNTLEATLNEMAKMPHPLIEKRGVGPMHKCDVRLTAQGQRKLRQIGENI</sequence>
<dbReference type="RefSeq" id="WP_103909178.1">
    <property type="nucleotide sequence ID" value="NZ_FNUZ01000001.1"/>
</dbReference>
<proteinExistence type="predicted"/>
<dbReference type="EMBL" id="FNUZ01000001">
    <property type="protein sequence ID" value="SEF69121.1"/>
    <property type="molecule type" value="Genomic_DNA"/>
</dbReference>
<name>A0A1H5U4G4_9RHOB</name>
<keyword evidence="2" id="KW-1185">Reference proteome</keyword>
<protein>
    <submittedName>
        <fullName evidence="1">Uncharacterized protein</fullName>
    </submittedName>
</protein>
<organism evidence="1 2">
    <name type="scientific">Thalassococcus halodurans</name>
    <dbReference type="NCBI Taxonomy" id="373675"/>
    <lineage>
        <taxon>Bacteria</taxon>
        <taxon>Pseudomonadati</taxon>
        <taxon>Pseudomonadota</taxon>
        <taxon>Alphaproteobacteria</taxon>
        <taxon>Rhodobacterales</taxon>
        <taxon>Roseobacteraceae</taxon>
        <taxon>Thalassococcus</taxon>
    </lineage>
</organism>
<reference evidence="1 2" key="1">
    <citation type="submission" date="2016-10" db="EMBL/GenBank/DDBJ databases">
        <authorList>
            <person name="de Groot N.N."/>
        </authorList>
    </citation>
    <scope>NUCLEOTIDE SEQUENCE [LARGE SCALE GENOMIC DNA]</scope>
    <source>
        <strain evidence="1 2">DSM 26915</strain>
    </source>
</reference>
<dbReference type="AlphaFoldDB" id="A0A1H5U4G4"/>
<dbReference type="Proteomes" id="UP000236752">
    <property type="component" value="Unassembled WGS sequence"/>
</dbReference>
<evidence type="ECO:0000313" key="1">
    <source>
        <dbReference type="EMBL" id="SEF69121.1"/>
    </source>
</evidence>
<evidence type="ECO:0000313" key="2">
    <source>
        <dbReference type="Proteomes" id="UP000236752"/>
    </source>
</evidence>
<dbReference type="OrthoDB" id="7864536at2"/>